<sequence length="231" mass="25106">MTLWRFLVACLALTIAAERAAACSEPVCIVDYQSLRLSKIITFEDLPSSMGPGQKIDDVLVQNGAKFGERFAGQVRQADGDYDRIVGQAKSPLTTRAGSTDESLGIQRLYDSNVLLGYGPNRYPHRDAIGEGAIAVLFDIDQSAFGFRLRGGEDGYASIIFHRRDGTEISSMRLGPLGEDSFGFVRQDKVPDIAGFTLHNNDPAGIAIDDLIFDDSFQIGKIATVQTQQPG</sequence>
<gene>
    <name evidence="2" type="ORF">ACFFUT_04335</name>
</gene>
<protein>
    <submittedName>
        <fullName evidence="2">Uncharacterized protein</fullName>
    </submittedName>
</protein>
<reference evidence="2 3" key="1">
    <citation type="submission" date="2024-09" db="EMBL/GenBank/DDBJ databases">
        <authorList>
            <person name="Sun Q."/>
            <person name="Mori K."/>
        </authorList>
    </citation>
    <scope>NUCLEOTIDE SEQUENCE [LARGE SCALE GENOMIC DNA]</scope>
    <source>
        <strain evidence="2 3">CECT 8726</strain>
    </source>
</reference>
<proteinExistence type="predicted"/>
<dbReference type="RefSeq" id="WP_213890600.1">
    <property type="nucleotide sequence ID" value="NZ_JAGFNU010000012.1"/>
</dbReference>
<feature type="signal peptide" evidence="1">
    <location>
        <begin position="1"/>
        <end position="21"/>
    </location>
</feature>
<organism evidence="2 3">
    <name type="scientific">Pseudohalocynthiibacter aestuariivivens</name>
    <dbReference type="NCBI Taxonomy" id="1591409"/>
    <lineage>
        <taxon>Bacteria</taxon>
        <taxon>Pseudomonadati</taxon>
        <taxon>Pseudomonadota</taxon>
        <taxon>Alphaproteobacteria</taxon>
        <taxon>Rhodobacterales</taxon>
        <taxon>Paracoccaceae</taxon>
        <taxon>Pseudohalocynthiibacter</taxon>
    </lineage>
</organism>
<dbReference type="Proteomes" id="UP001589683">
    <property type="component" value="Unassembled WGS sequence"/>
</dbReference>
<keyword evidence="3" id="KW-1185">Reference proteome</keyword>
<comment type="caution">
    <text evidence="2">The sequence shown here is derived from an EMBL/GenBank/DDBJ whole genome shotgun (WGS) entry which is preliminary data.</text>
</comment>
<evidence type="ECO:0000256" key="1">
    <source>
        <dbReference type="SAM" id="SignalP"/>
    </source>
</evidence>
<dbReference type="EMBL" id="JBHMEA010000009">
    <property type="protein sequence ID" value="MFB9231014.1"/>
    <property type="molecule type" value="Genomic_DNA"/>
</dbReference>
<evidence type="ECO:0000313" key="2">
    <source>
        <dbReference type="EMBL" id="MFB9231014.1"/>
    </source>
</evidence>
<keyword evidence="1" id="KW-0732">Signal</keyword>
<name>A0ABV5JC45_9RHOB</name>
<feature type="chain" id="PRO_5047223545" evidence="1">
    <location>
        <begin position="22"/>
        <end position="231"/>
    </location>
</feature>
<accession>A0ABV5JC45</accession>
<evidence type="ECO:0000313" key="3">
    <source>
        <dbReference type="Proteomes" id="UP001589683"/>
    </source>
</evidence>